<reference evidence="3 4" key="1">
    <citation type="submission" date="2019-07" db="EMBL/GenBank/DDBJ databases">
        <title>De Novo Assembly of kiwifruit Actinidia rufa.</title>
        <authorList>
            <person name="Sugita-Konishi S."/>
            <person name="Sato K."/>
            <person name="Mori E."/>
            <person name="Abe Y."/>
            <person name="Kisaki G."/>
            <person name="Hamano K."/>
            <person name="Suezawa K."/>
            <person name="Otani M."/>
            <person name="Fukuda T."/>
            <person name="Manabe T."/>
            <person name="Gomi K."/>
            <person name="Tabuchi M."/>
            <person name="Akimitsu K."/>
            <person name="Kataoka I."/>
        </authorList>
    </citation>
    <scope>NUCLEOTIDE SEQUENCE [LARGE SCALE GENOMIC DNA]</scope>
    <source>
        <strain evidence="4">cv. Fuchu</strain>
    </source>
</reference>
<dbReference type="Gene3D" id="2.40.70.10">
    <property type="entry name" value="Acid Proteases"/>
    <property type="match status" value="1"/>
</dbReference>
<evidence type="ECO:0000259" key="2">
    <source>
        <dbReference type="Pfam" id="PF03732"/>
    </source>
</evidence>
<dbReference type="InterPro" id="IPR021109">
    <property type="entry name" value="Peptidase_aspartic_dom_sf"/>
</dbReference>
<protein>
    <recommendedName>
        <fullName evidence="2">Retrotransposon gag domain-containing protein</fullName>
    </recommendedName>
</protein>
<name>A0A7J0G737_9ERIC</name>
<keyword evidence="4" id="KW-1185">Reference proteome</keyword>
<dbReference type="CDD" id="cd00303">
    <property type="entry name" value="retropepsin_like"/>
    <property type="match status" value="1"/>
</dbReference>
<dbReference type="Pfam" id="PF03732">
    <property type="entry name" value="Retrotrans_gag"/>
    <property type="match status" value="1"/>
</dbReference>
<dbReference type="InterPro" id="IPR005162">
    <property type="entry name" value="Retrotrans_gag_dom"/>
</dbReference>
<dbReference type="AlphaFoldDB" id="A0A7J0G737"/>
<dbReference type="OrthoDB" id="1939491at2759"/>
<feature type="region of interest" description="Disordered" evidence="1">
    <location>
        <begin position="199"/>
        <end position="237"/>
    </location>
</feature>
<evidence type="ECO:0000256" key="1">
    <source>
        <dbReference type="SAM" id="MobiDB-lite"/>
    </source>
</evidence>
<dbReference type="EMBL" id="BJWL01000018">
    <property type="protein sequence ID" value="GFZ06587.1"/>
    <property type="molecule type" value="Genomic_DNA"/>
</dbReference>
<dbReference type="InterPro" id="IPR032567">
    <property type="entry name" value="RTL1-rel"/>
</dbReference>
<organism evidence="3 4">
    <name type="scientific">Actinidia rufa</name>
    <dbReference type="NCBI Taxonomy" id="165716"/>
    <lineage>
        <taxon>Eukaryota</taxon>
        <taxon>Viridiplantae</taxon>
        <taxon>Streptophyta</taxon>
        <taxon>Embryophyta</taxon>
        <taxon>Tracheophyta</taxon>
        <taxon>Spermatophyta</taxon>
        <taxon>Magnoliopsida</taxon>
        <taxon>eudicotyledons</taxon>
        <taxon>Gunneridae</taxon>
        <taxon>Pentapetalae</taxon>
        <taxon>asterids</taxon>
        <taxon>Ericales</taxon>
        <taxon>Actinidiaceae</taxon>
        <taxon>Actinidia</taxon>
    </lineage>
</organism>
<accession>A0A7J0G737</accession>
<dbReference type="Proteomes" id="UP000585474">
    <property type="component" value="Unassembled WGS sequence"/>
</dbReference>
<dbReference type="PANTHER" id="PTHR15503">
    <property type="entry name" value="LDOC1 RELATED"/>
    <property type="match status" value="1"/>
</dbReference>
<dbReference type="PANTHER" id="PTHR15503:SF45">
    <property type="entry name" value="RNA-DIRECTED DNA POLYMERASE HOMOLOG"/>
    <property type="match status" value="1"/>
</dbReference>
<proteinExistence type="predicted"/>
<evidence type="ECO:0000313" key="3">
    <source>
        <dbReference type="EMBL" id="GFZ06587.1"/>
    </source>
</evidence>
<comment type="caution">
    <text evidence="3">The sequence shown here is derived from an EMBL/GenBank/DDBJ whole genome shotgun (WGS) entry which is preliminary data.</text>
</comment>
<gene>
    <name evidence="3" type="ORF">Acr_18g0007570</name>
</gene>
<feature type="compositionally biased region" description="Polar residues" evidence="1">
    <location>
        <begin position="214"/>
        <end position="227"/>
    </location>
</feature>
<sequence>MILKSCSLGPSTVELRQWEGTFSPIVAPRIDVPRPKSFHGARNARELDNFLWNLEQYFDATSIEDDAKKIKTAPLYLADAAMLWWRRRHADIEKGTCIMESWEDFKREIKRQFYPENSEHEARAKLRRLAHKNTIREYVKEFSELMLEIPDLSDKEALFTFVDGLQSWAKVEVQRRGPQDLASAIAVAESLIEFKRGDSSKAKGQKFHQGKSGGETSSQAKDASNTHNKGKPSYDKVGGDKPKLRCFLCDGPHLVRECPKRAKLSALIQDEEEESHDEETKMGSLRLLNAIEAKEAERLGLKFKEGQGWLKAVNSEARPIYGVARDVWLHIGNWSGKVDFSVVPMDDYPIVLGMEFLDGVRAFPLPFAETMLQVPARHYFGYFV</sequence>
<evidence type="ECO:0000313" key="4">
    <source>
        <dbReference type="Proteomes" id="UP000585474"/>
    </source>
</evidence>
<feature type="domain" description="Retrotransposon gag" evidence="2">
    <location>
        <begin position="72"/>
        <end position="166"/>
    </location>
</feature>